<name>A0AAV9H736_9PEZI</name>
<feature type="compositionally biased region" description="Pro residues" evidence="6">
    <location>
        <begin position="1"/>
        <end position="14"/>
    </location>
</feature>
<dbReference type="GO" id="GO:0016020">
    <property type="term" value="C:membrane"/>
    <property type="evidence" value="ECO:0007669"/>
    <property type="project" value="UniProtKB-SubCell"/>
</dbReference>
<dbReference type="PANTHER" id="PTHR33048">
    <property type="entry name" value="PTH11-LIKE INTEGRAL MEMBRANE PROTEIN (AFU_ORTHOLOGUE AFUA_5G11245)"/>
    <property type="match status" value="1"/>
</dbReference>
<dbReference type="InterPro" id="IPR049326">
    <property type="entry name" value="Rhodopsin_dom_fungi"/>
</dbReference>
<dbReference type="AlphaFoldDB" id="A0AAV9H736"/>
<evidence type="ECO:0000256" key="5">
    <source>
        <dbReference type="ARBA" id="ARBA00038359"/>
    </source>
</evidence>
<evidence type="ECO:0000256" key="2">
    <source>
        <dbReference type="ARBA" id="ARBA00022692"/>
    </source>
</evidence>
<evidence type="ECO:0000256" key="6">
    <source>
        <dbReference type="SAM" id="MobiDB-lite"/>
    </source>
</evidence>
<evidence type="ECO:0000313" key="9">
    <source>
        <dbReference type="EMBL" id="KAK4456889.1"/>
    </source>
</evidence>
<evidence type="ECO:0000256" key="1">
    <source>
        <dbReference type="ARBA" id="ARBA00004141"/>
    </source>
</evidence>
<keyword evidence="4 7" id="KW-0472">Membrane</keyword>
<feature type="transmembrane region" description="Helical" evidence="7">
    <location>
        <begin position="218"/>
        <end position="236"/>
    </location>
</feature>
<comment type="caution">
    <text evidence="9">The sequence shown here is derived from an EMBL/GenBank/DDBJ whole genome shotgun (WGS) entry which is preliminary data.</text>
</comment>
<feature type="transmembrane region" description="Helical" evidence="7">
    <location>
        <begin position="186"/>
        <end position="206"/>
    </location>
</feature>
<evidence type="ECO:0000256" key="3">
    <source>
        <dbReference type="ARBA" id="ARBA00022989"/>
    </source>
</evidence>
<dbReference type="EMBL" id="MU865154">
    <property type="protein sequence ID" value="KAK4456889.1"/>
    <property type="molecule type" value="Genomic_DNA"/>
</dbReference>
<reference evidence="9" key="1">
    <citation type="journal article" date="2023" name="Mol. Phylogenet. Evol.">
        <title>Genome-scale phylogeny and comparative genomics of the fungal order Sordariales.</title>
        <authorList>
            <person name="Hensen N."/>
            <person name="Bonometti L."/>
            <person name="Westerberg I."/>
            <person name="Brannstrom I.O."/>
            <person name="Guillou S."/>
            <person name="Cros-Aarteil S."/>
            <person name="Calhoun S."/>
            <person name="Haridas S."/>
            <person name="Kuo A."/>
            <person name="Mondo S."/>
            <person name="Pangilinan J."/>
            <person name="Riley R."/>
            <person name="LaButti K."/>
            <person name="Andreopoulos B."/>
            <person name="Lipzen A."/>
            <person name="Chen C."/>
            <person name="Yan M."/>
            <person name="Daum C."/>
            <person name="Ng V."/>
            <person name="Clum A."/>
            <person name="Steindorff A."/>
            <person name="Ohm R.A."/>
            <person name="Martin F."/>
            <person name="Silar P."/>
            <person name="Natvig D.O."/>
            <person name="Lalanne C."/>
            <person name="Gautier V."/>
            <person name="Ament-Velasquez S.L."/>
            <person name="Kruys A."/>
            <person name="Hutchinson M.I."/>
            <person name="Powell A.J."/>
            <person name="Barry K."/>
            <person name="Miller A.N."/>
            <person name="Grigoriev I.V."/>
            <person name="Debuchy R."/>
            <person name="Gladieux P."/>
            <person name="Hiltunen Thoren M."/>
            <person name="Johannesson H."/>
        </authorList>
    </citation>
    <scope>NUCLEOTIDE SEQUENCE</scope>
    <source>
        <strain evidence="9">PSN324</strain>
    </source>
</reference>
<dbReference type="Proteomes" id="UP001321749">
    <property type="component" value="Unassembled WGS sequence"/>
</dbReference>
<keyword evidence="2 7" id="KW-0812">Transmembrane</keyword>
<evidence type="ECO:0000313" key="10">
    <source>
        <dbReference type="Proteomes" id="UP001321749"/>
    </source>
</evidence>
<keyword evidence="3 7" id="KW-1133">Transmembrane helix</keyword>
<evidence type="ECO:0000256" key="4">
    <source>
        <dbReference type="ARBA" id="ARBA00023136"/>
    </source>
</evidence>
<keyword evidence="10" id="KW-1185">Reference proteome</keyword>
<proteinExistence type="inferred from homology"/>
<protein>
    <recommendedName>
        <fullName evidence="8">Rhodopsin domain-containing protein</fullName>
    </recommendedName>
</protein>
<gene>
    <name evidence="9" type="ORF">QBC42DRAFT_256843</name>
</gene>
<comment type="subcellular location">
    <subcellularLocation>
        <location evidence="1">Membrane</location>
        <topology evidence="1">Multi-pass membrane protein</topology>
    </subcellularLocation>
</comment>
<feature type="domain" description="Rhodopsin" evidence="8">
    <location>
        <begin position="40"/>
        <end position="280"/>
    </location>
</feature>
<evidence type="ECO:0000256" key="7">
    <source>
        <dbReference type="SAM" id="Phobius"/>
    </source>
</evidence>
<comment type="similarity">
    <text evidence="5">Belongs to the SAT4 family.</text>
</comment>
<organism evidence="9 10">
    <name type="scientific">Cladorrhinum samala</name>
    <dbReference type="NCBI Taxonomy" id="585594"/>
    <lineage>
        <taxon>Eukaryota</taxon>
        <taxon>Fungi</taxon>
        <taxon>Dikarya</taxon>
        <taxon>Ascomycota</taxon>
        <taxon>Pezizomycotina</taxon>
        <taxon>Sordariomycetes</taxon>
        <taxon>Sordariomycetidae</taxon>
        <taxon>Sordariales</taxon>
        <taxon>Podosporaceae</taxon>
        <taxon>Cladorrhinum</taxon>
    </lineage>
</organism>
<evidence type="ECO:0000259" key="8">
    <source>
        <dbReference type="Pfam" id="PF20684"/>
    </source>
</evidence>
<feature type="transmembrane region" description="Helical" evidence="7">
    <location>
        <begin position="101"/>
        <end position="123"/>
    </location>
</feature>
<feature type="transmembrane region" description="Helical" evidence="7">
    <location>
        <begin position="20"/>
        <end position="40"/>
    </location>
</feature>
<reference evidence="9" key="2">
    <citation type="submission" date="2023-06" db="EMBL/GenBank/DDBJ databases">
        <authorList>
            <consortium name="Lawrence Berkeley National Laboratory"/>
            <person name="Mondo S.J."/>
            <person name="Hensen N."/>
            <person name="Bonometti L."/>
            <person name="Westerberg I."/>
            <person name="Brannstrom I.O."/>
            <person name="Guillou S."/>
            <person name="Cros-Aarteil S."/>
            <person name="Calhoun S."/>
            <person name="Haridas S."/>
            <person name="Kuo A."/>
            <person name="Pangilinan J."/>
            <person name="Riley R."/>
            <person name="Labutti K."/>
            <person name="Andreopoulos B."/>
            <person name="Lipzen A."/>
            <person name="Chen C."/>
            <person name="Yanf M."/>
            <person name="Daum C."/>
            <person name="Ng V."/>
            <person name="Clum A."/>
            <person name="Steindorff A."/>
            <person name="Ohm R."/>
            <person name="Martin F."/>
            <person name="Silar P."/>
            <person name="Natvig D."/>
            <person name="Lalanne C."/>
            <person name="Gautier V."/>
            <person name="Ament-Velasquez S.L."/>
            <person name="Kruys A."/>
            <person name="Hutchinson M.I."/>
            <person name="Powell A.J."/>
            <person name="Barry K."/>
            <person name="Miller A.N."/>
            <person name="Grigoriev I.V."/>
            <person name="Debuchy R."/>
            <person name="Gladieux P."/>
            <person name="Thoren M.H."/>
            <person name="Johannesson H."/>
        </authorList>
    </citation>
    <scope>NUCLEOTIDE SEQUENCE</scope>
    <source>
        <strain evidence="9">PSN324</strain>
    </source>
</reference>
<feature type="transmembrane region" description="Helical" evidence="7">
    <location>
        <begin position="135"/>
        <end position="155"/>
    </location>
</feature>
<feature type="region of interest" description="Disordered" evidence="6">
    <location>
        <begin position="1"/>
        <end position="20"/>
    </location>
</feature>
<sequence length="476" mass="51817">MSPPAGMPPPPPSNPAEDDGGRILAATMTVTIAALITYMARMYVRLVMARNTGLDDHFMALAMALSVSGEGVVWSSVVNGAGRHLGDVPPQNLRTGLKLNFISQAIYLIAICAIKLTVGAMLLRIASIPFYKHLIKSLMVFMALWTTMCVMTLLLQCTDIRALWDFSIPMHCWGEDVLHGLSYSNLAVSLFTDLTFALFIPVPMLWNVNVNRRTRLSLFVALGLGTFACIAAFVKIPSLVNYGNTGDWLWDSRNITIWTIVECNIGIVAANLPTLRPLFKSILGTTIQSRDNSAVALRKDKPTILDEASSGRAFNDTSYELGHTKFDGTQASSTRIYGNNGGAHSSEDSVFGGAEAVPPMVGDEGIRKTTTTSVKYGEATLPLMNLAIVSPFWPFADAKQCRTVTLFSSGSKRTLHPLRKRSPILGEIVPAATIPLTTENVQAVSTNPAIWVAWAVDGFPVNRRCLYAAQFQRYPA</sequence>
<accession>A0AAV9H736</accession>
<dbReference type="PANTHER" id="PTHR33048:SF167">
    <property type="entry name" value="INTEGRAL MEMBRANE PROTEIN"/>
    <property type="match status" value="1"/>
</dbReference>
<dbReference type="InterPro" id="IPR052337">
    <property type="entry name" value="SAT4-like"/>
</dbReference>
<dbReference type="Pfam" id="PF20684">
    <property type="entry name" value="Fung_rhodopsin"/>
    <property type="match status" value="1"/>
</dbReference>
<feature type="transmembrane region" description="Helical" evidence="7">
    <location>
        <begin position="60"/>
        <end position="81"/>
    </location>
</feature>